<sequence>MNIRAKLASDKYPLRVKHLISIVCKGCSWDAINLPSLSPVRRLPHNFPLITISNPHVVTKTLNSKIHAPSRPLSQNKTTQFKFQQTKLNPQKYSNQAHNSAQWKPQKIRNIQILKEKNRVFRVT</sequence>
<gene>
    <name evidence="1" type="ORF">PRUPE_2G106100</name>
</gene>
<evidence type="ECO:0000313" key="2">
    <source>
        <dbReference type="Proteomes" id="UP000006882"/>
    </source>
</evidence>
<protein>
    <submittedName>
        <fullName evidence="1">Uncharacterized protein</fullName>
    </submittedName>
</protein>
<evidence type="ECO:0000313" key="1">
    <source>
        <dbReference type="EMBL" id="ONI22087.1"/>
    </source>
</evidence>
<organism evidence="1 2">
    <name type="scientific">Prunus persica</name>
    <name type="common">Peach</name>
    <name type="synonym">Amygdalus persica</name>
    <dbReference type="NCBI Taxonomy" id="3760"/>
    <lineage>
        <taxon>Eukaryota</taxon>
        <taxon>Viridiplantae</taxon>
        <taxon>Streptophyta</taxon>
        <taxon>Embryophyta</taxon>
        <taxon>Tracheophyta</taxon>
        <taxon>Spermatophyta</taxon>
        <taxon>Magnoliopsida</taxon>
        <taxon>eudicotyledons</taxon>
        <taxon>Gunneridae</taxon>
        <taxon>Pentapetalae</taxon>
        <taxon>rosids</taxon>
        <taxon>fabids</taxon>
        <taxon>Rosales</taxon>
        <taxon>Rosaceae</taxon>
        <taxon>Amygdaloideae</taxon>
        <taxon>Amygdaleae</taxon>
        <taxon>Prunus</taxon>
    </lineage>
</organism>
<reference evidence="1 2" key="1">
    <citation type="journal article" date="2013" name="Nat. Genet.">
        <title>The high-quality draft genome of peach (Prunus persica) identifies unique patterns of genetic diversity, domestication and genome evolution.</title>
        <authorList>
            <consortium name="International Peach Genome Initiative"/>
            <person name="Verde I."/>
            <person name="Abbott A.G."/>
            <person name="Scalabrin S."/>
            <person name="Jung S."/>
            <person name="Shu S."/>
            <person name="Marroni F."/>
            <person name="Zhebentyayeva T."/>
            <person name="Dettori M.T."/>
            <person name="Grimwood J."/>
            <person name="Cattonaro F."/>
            <person name="Zuccolo A."/>
            <person name="Rossini L."/>
            <person name="Jenkins J."/>
            <person name="Vendramin E."/>
            <person name="Meisel L.A."/>
            <person name="Decroocq V."/>
            <person name="Sosinski B."/>
            <person name="Prochnik S."/>
            <person name="Mitros T."/>
            <person name="Policriti A."/>
            <person name="Cipriani G."/>
            <person name="Dondini L."/>
            <person name="Ficklin S."/>
            <person name="Goodstein D.M."/>
            <person name="Xuan P."/>
            <person name="Del Fabbro C."/>
            <person name="Aramini V."/>
            <person name="Copetti D."/>
            <person name="Gonzalez S."/>
            <person name="Horner D.S."/>
            <person name="Falchi R."/>
            <person name="Lucas S."/>
            <person name="Mica E."/>
            <person name="Maldonado J."/>
            <person name="Lazzari B."/>
            <person name="Bielenberg D."/>
            <person name="Pirona R."/>
            <person name="Miculan M."/>
            <person name="Barakat A."/>
            <person name="Testolin R."/>
            <person name="Stella A."/>
            <person name="Tartarini S."/>
            <person name="Tonutti P."/>
            <person name="Arus P."/>
            <person name="Orellana A."/>
            <person name="Wells C."/>
            <person name="Main D."/>
            <person name="Vizzotto G."/>
            <person name="Silva H."/>
            <person name="Salamini F."/>
            <person name="Schmutz J."/>
            <person name="Morgante M."/>
            <person name="Rokhsar D.S."/>
        </authorList>
    </citation>
    <scope>NUCLEOTIDE SEQUENCE [LARGE SCALE GENOMIC DNA]</scope>
    <source>
        <strain evidence="2">cv. Nemared</strain>
    </source>
</reference>
<proteinExistence type="predicted"/>
<dbReference type="Proteomes" id="UP000006882">
    <property type="component" value="Chromosome G2"/>
</dbReference>
<dbReference type="AlphaFoldDB" id="A0A251QE34"/>
<dbReference type="EMBL" id="CM007652">
    <property type="protein sequence ID" value="ONI22087.1"/>
    <property type="molecule type" value="Genomic_DNA"/>
</dbReference>
<name>A0A251QE34_PRUPE</name>
<accession>A0A251QE34</accession>
<dbReference type="Gramene" id="ONI22087">
    <property type="protein sequence ID" value="ONI22087"/>
    <property type="gene ID" value="PRUPE_2G106100"/>
</dbReference>
<keyword evidence="2" id="KW-1185">Reference proteome</keyword>